<dbReference type="EMBL" id="QBLH01003534">
    <property type="protein sequence ID" value="TGZ37569.1"/>
    <property type="molecule type" value="Genomic_DNA"/>
</dbReference>
<evidence type="ECO:0000313" key="2">
    <source>
        <dbReference type="Proteomes" id="UP000310200"/>
    </source>
</evidence>
<dbReference type="AlphaFoldDB" id="A0A4S2JRZ5"/>
<sequence>MRPRIHTGLGLGPNTDERKAVQKALRIVADTNEKREAEKSLSRIESKTHRFLLSSLNDPRSFPARG</sequence>
<comment type="caution">
    <text evidence="1">The sequence shown here is derived from an EMBL/GenBank/DDBJ whole genome shotgun (WGS) entry which is preliminary data.</text>
</comment>
<gene>
    <name evidence="1" type="ORF">DBV15_03859</name>
</gene>
<name>A0A4S2JRZ5_9HYME</name>
<reference evidence="1 2" key="1">
    <citation type="journal article" date="2019" name="Philos. Trans. R. Soc. Lond., B, Biol. Sci.">
        <title>Ant behaviour and brain gene expression of defending hosts depend on the ecological success of the intruding social parasite.</title>
        <authorList>
            <person name="Kaur R."/>
            <person name="Stoldt M."/>
            <person name="Jongepier E."/>
            <person name="Feldmeyer B."/>
            <person name="Menzel F."/>
            <person name="Bornberg-Bauer E."/>
            <person name="Foitzik S."/>
        </authorList>
    </citation>
    <scope>NUCLEOTIDE SEQUENCE [LARGE SCALE GENOMIC DNA]</scope>
    <source>
        <tissue evidence="1">Whole body</tissue>
    </source>
</reference>
<organism evidence="1 2">
    <name type="scientific">Temnothorax longispinosus</name>
    <dbReference type="NCBI Taxonomy" id="300112"/>
    <lineage>
        <taxon>Eukaryota</taxon>
        <taxon>Metazoa</taxon>
        <taxon>Ecdysozoa</taxon>
        <taxon>Arthropoda</taxon>
        <taxon>Hexapoda</taxon>
        <taxon>Insecta</taxon>
        <taxon>Pterygota</taxon>
        <taxon>Neoptera</taxon>
        <taxon>Endopterygota</taxon>
        <taxon>Hymenoptera</taxon>
        <taxon>Apocrita</taxon>
        <taxon>Aculeata</taxon>
        <taxon>Formicoidea</taxon>
        <taxon>Formicidae</taxon>
        <taxon>Myrmicinae</taxon>
        <taxon>Temnothorax</taxon>
    </lineage>
</organism>
<dbReference type="Proteomes" id="UP000310200">
    <property type="component" value="Unassembled WGS sequence"/>
</dbReference>
<proteinExistence type="predicted"/>
<protein>
    <submittedName>
        <fullName evidence="1">tRNA modification GTPase GTPBP3, mitochondrial</fullName>
    </submittedName>
</protein>
<accession>A0A4S2JRZ5</accession>
<evidence type="ECO:0000313" key="1">
    <source>
        <dbReference type="EMBL" id="TGZ37569.1"/>
    </source>
</evidence>
<keyword evidence="2" id="KW-1185">Reference proteome</keyword>